<accession>A0A3B1CLZ2</accession>
<protein>
    <submittedName>
        <fullName evidence="1">Uncharacterized protein</fullName>
    </submittedName>
</protein>
<name>A0A3B1CLZ2_9ZZZZ</name>
<reference evidence="1" key="1">
    <citation type="submission" date="2018-06" db="EMBL/GenBank/DDBJ databases">
        <authorList>
            <person name="Zhirakovskaya E."/>
        </authorList>
    </citation>
    <scope>NUCLEOTIDE SEQUENCE</scope>
</reference>
<gene>
    <name evidence="1" type="ORF">MNBD_NITROSPINAE04-1222</name>
</gene>
<dbReference type="SUPFAM" id="SSF75169">
    <property type="entry name" value="DsrEFH-like"/>
    <property type="match status" value="1"/>
</dbReference>
<proteinExistence type="predicted"/>
<dbReference type="EMBL" id="UOGA01000313">
    <property type="protein sequence ID" value="VAX25723.1"/>
    <property type="molecule type" value="Genomic_DNA"/>
</dbReference>
<dbReference type="PANTHER" id="PTHR34874:SF1">
    <property type="entry name" value="PROTEIN YCHN"/>
    <property type="match status" value="1"/>
</dbReference>
<dbReference type="PANTHER" id="PTHR34874">
    <property type="entry name" value="PROTEIN YCHN"/>
    <property type="match status" value="1"/>
</dbReference>
<dbReference type="Gene3D" id="3.40.1260.10">
    <property type="entry name" value="DsrEFH-like"/>
    <property type="match status" value="1"/>
</dbReference>
<dbReference type="InterPro" id="IPR003787">
    <property type="entry name" value="Sulphur_relay_DsrE/F-like"/>
</dbReference>
<evidence type="ECO:0000313" key="1">
    <source>
        <dbReference type="EMBL" id="VAX25723.1"/>
    </source>
</evidence>
<dbReference type="Pfam" id="PF02635">
    <property type="entry name" value="DsrE"/>
    <property type="match status" value="1"/>
</dbReference>
<dbReference type="GO" id="GO:0005829">
    <property type="term" value="C:cytosol"/>
    <property type="evidence" value="ECO:0007669"/>
    <property type="project" value="TreeGrafter"/>
</dbReference>
<sequence>MNDKSMLLIISSDPYKESDAAWNALRLAKTAREDDVEVKVFLINEGVDTGRKGVKPPENSFDLSEMLKEVESKGVEIKYCKTCIDRCGVGEGEMIDEIEPGSMPILSEWIMASDKVVTF</sequence>
<dbReference type="AlphaFoldDB" id="A0A3B1CLZ2"/>
<organism evidence="1">
    <name type="scientific">hydrothermal vent metagenome</name>
    <dbReference type="NCBI Taxonomy" id="652676"/>
    <lineage>
        <taxon>unclassified sequences</taxon>
        <taxon>metagenomes</taxon>
        <taxon>ecological metagenomes</taxon>
    </lineage>
</organism>
<dbReference type="InterPro" id="IPR027396">
    <property type="entry name" value="DsrEFH-like"/>
</dbReference>